<dbReference type="Proteomes" id="UP000093000">
    <property type="component" value="Unassembled WGS sequence"/>
</dbReference>
<dbReference type="InParanoid" id="A0A1C7MXW4"/>
<evidence type="ECO:0000259" key="1">
    <source>
        <dbReference type="Pfam" id="PF10157"/>
    </source>
</evidence>
<dbReference type="STRING" id="101091.A0A1C7MXW4"/>
<dbReference type="Pfam" id="PF10157">
    <property type="entry name" value="BORCS6"/>
    <property type="match status" value="1"/>
</dbReference>
<gene>
    <name evidence="2" type="ORF">A0J61_10289</name>
</gene>
<feature type="domain" description="BLOC-1-related complex subunit 6 C-terminal helix" evidence="1">
    <location>
        <begin position="1"/>
        <end position="96"/>
    </location>
</feature>
<keyword evidence="3" id="KW-1185">Reference proteome</keyword>
<name>A0A1C7MXW4_9FUNG</name>
<comment type="caution">
    <text evidence="2">The sequence shown here is derived from an EMBL/GenBank/DDBJ whole genome shotgun (WGS) entry which is preliminary data.</text>
</comment>
<evidence type="ECO:0000313" key="3">
    <source>
        <dbReference type="Proteomes" id="UP000093000"/>
    </source>
</evidence>
<organism evidence="2 3">
    <name type="scientific">Choanephora cucurbitarum</name>
    <dbReference type="NCBI Taxonomy" id="101091"/>
    <lineage>
        <taxon>Eukaryota</taxon>
        <taxon>Fungi</taxon>
        <taxon>Fungi incertae sedis</taxon>
        <taxon>Mucoromycota</taxon>
        <taxon>Mucoromycotina</taxon>
        <taxon>Mucoromycetes</taxon>
        <taxon>Mucorales</taxon>
        <taxon>Mucorineae</taxon>
        <taxon>Choanephoraceae</taxon>
        <taxon>Choanephoroideae</taxon>
        <taxon>Choanephora</taxon>
    </lineage>
</organism>
<dbReference type="AlphaFoldDB" id="A0A1C7MXW4"/>
<proteinExistence type="predicted"/>
<dbReference type="InterPro" id="IPR046465">
    <property type="entry name" value="BORCS6_C"/>
</dbReference>
<dbReference type="OrthoDB" id="21270at2759"/>
<evidence type="ECO:0000313" key="2">
    <source>
        <dbReference type="EMBL" id="OBZ81662.1"/>
    </source>
</evidence>
<sequence length="104" mass="11844">DLDSLESLQEKAKELSQRFVNQVEHIQQQMRQVNSTMEAGKLYTLSVRNLAEEIDSSFRKTTELITHCDELDKDLAQLQILSKQVKAVDKGLDRLQAALSAKRS</sequence>
<reference evidence="2 3" key="1">
    <citation type="submission" date="2016-03" db="EMBL/GenBank/DDBJ databases">
        <title>Choanephora cucurbitarum.</title>
        <authorList>
            <person name="Min B."/>
            <person name="Park H."/>
            <person name="Park J.-H."/>
            <person name="Shin H.-D."/>
            <person name="Choi I.-G."/>
        </authorList>
    </citation>
    <scope>NUCLEOTIDE SEQUENCE [LARGE SCALE GENOMIC DNA]</scope>
    <source>
        <strain evidence="2 3">KUS-F28377</strain>
    </source>
</reference>
<accession>A0A1C7MXW4</accession>
<feature type="non-terminal residue" evidence="2">
    <location>
        <position position="1"/>
    </location>
</feature>
<dbReference type="EMBL" id="LUGH01001104">
    <property type="protein sequence ID" value="OBZ81662.1"/>
    <property type="molecule type" value="Genomic_DNA"/>
</dbReference>
<protein>
    <recommendedName>
        <fullName evidence="1">BLOC-1-related complex subunit 6 C-terminal helix domain-containing protein</fullName>
    </recommendedName>
</protein>